<keyword evidence="2" id="KW-1185">Reference proteome</keyword>
<accession>A0ABD6D250</accession>
<proteinExistence type="predicted"/>
<protein>
    <submittedName>
        <fullName evidence="1">Uncharacterized protein</fullName>
    </submittedName>
</protein>
<dbReference type="Proteomes" id="UP001597075">
    <property type="component" value="Unassembled WGS sequence"/>
</dbReference>
<dbReference type="EMBL" id="JBHUDL010000011">
    <property type="protein sequence ID" value="MFD1635289.1"/>
    <property type="molecule type" value="Genomic_DNA"/>
</dbReference>
<dbReference type="AlphaFoldDB" id="A0ABD6D250"/>
<name>A0ABD6D250_9EURY</name>
<sequence>MGITLLELNDPQQIFRQYIRRIRMAQVEWTFSDEEIGNVLEIISDQEKDPFVQKRREQNVNKAKIEITPDQFWNAHLAALLTSQQRSGPDSHVSKFLKNEIETVGLDQCRNMDDVSGFVSETLEEHGGIRYYNNIGDACETNLERLDCGGWDELWSELELLREARTREPKAGDPGTEREAATYLSERLAGDGLHRVGSKQARNVLQILGLTRFEIPLDSRITKWLNANFDLPYHVSGSGLSTPEYYHFIMDIVQDGCSTADVLPCVFDAAVFSSYDTNWTESDADAIF</sequence>
<evidence type="ECO:0000313" key="2">
    <source>
        <dbReference type="Proteomes" id="UP001597075"/>
    </source>
</evidence>
<organism evidence="1 2">
    <name type="scientific">Haloplanus ruber</name>
    <dbReference type="NCBI Taxonomy" id="869892"/>
    <lineage>
        <taxon>Archaea</taxon>
        <taxon>Methanobacteriati</taxon>
        <taxon>Methanobacteriota</taxon>
        <taxon>Stenosarchaea group</taxon>
        <taxon>Halobacteria</taxon>
        <taxon>Halobacteriales</taxon>
        <taxon>Haloferacaceae</taxon>
        <taxon>Haloplanus</taxon>
    </lineage>
</organism>
<comment type="caution">
    <text evidence="1">The sequence shown here is derived from an EMBL/GenBank/DDBJ whole genome shotgun (WGS) entry which is preliminary data.</text>
</comment>
<reference evidence="1 2" key="1">
    <citation type="journal article" date="2019" name="Int. J. Syst. Evol. Microbiol.">
        <title>The Global Catalogue of Microorganisms (GCM) 10K type strain sequencing project: providing services to taxonomists for standard genome sequencing and annotation.</title>
        <authorList>
            <consortium name="The Broad Institute Genomics Platform"/>
            <consortium name="The Broad Institute Genome Sequencing Center for Infectious Disease"/>
            <person name="Wu L."/>
            <person name="Ma J."/>
        </authorList>
    </citation>
    <scope>NUCLEOTIDE SEQUENCE [LARGE SCALE GENOMIC DNA]</scope>
    <source>
        <strain evidence="1 2">CGMCC 1.10594</strain>
    </source>
</reference>
<evidence type="ECO:0000313" key="1">
    <source>
        <dbReference type="EMBL" id="MFD1635289.1"/>
    </source>
</evidence>
<gene>
    <name evidence="1" type="ORF">ACFSBJ_16325</name>
</gene>
<dbReference type="RefSeq" id="WP_256406481.1">
    <property type="nucleotide sequence ID" value="NZ_CP187153.1"/>
</dbReference>